<dbReference type="EMBL" id="JBBXJM010000003">
    <property type="protein sequence ID" value="KAL1409976.1"/>
    <property type="molecule type" value="Genomic_DNA"/>
</dbReference>
<feature type="domain" description="Protein kinase" evidence="9">
    <location>
        <begin position="814"/>
        <end position="1098"/>
    </location>
</feature>
<sequence length="1133" mass="126766">MSSYRSDSRNSAGGSGGTHPGVKRESTWRPGASSSSAGGAHRSTGAGLSSSSASRPTNAWATRDSPRVQSPGPSSTRVDSYYEPPETSSSSNRWGNADDRDRNGHRGSSRDRDRSRDGDRRRDDGWASRTKQQDKDTRGSWDDYRQRRAALSKRASSPDRSAYRRRDDDASGDRGARWSKADDRDRGWDRRREARASSPDNRERERSRRRSPSPAKVASPRGARRPSPDYGNRSESESDTERGRRASRPSPRWRSPTPEPKRRAPSSPRAPEAKRAREHSPPSWRRRSSSPPAPRGRSSSRSPTPPKRQASVDRERSPSPARGYAARSAPTDRDRAARSPSPSRTANRWPDRERWRPPARSQHNSAPARDRELPVRDRDLPARDRDFPARDRDAPARDREVPVRDRDLPVRDRDLPVRDRDLPARDPPRGPRAQRDWDEPKRSFDNRRFGQENDAPVKMRQWGRGRSPSQSRSPSPAPAARRSQSPPRRQQGSQSTRSRSPSPRAIRRRPSPSPTPPAQRVLSPPTGPRADRVGGADNRRGGGWRRVDAGSSTDRRDVGFPDRHSEPANRTGTNGHPAGRPSTSSFPRARNASPTKGGWKSISARTALARNATPESGHSNGAAALQRSHEDTEVDIGVNDEPRKPAPQRSDKWSPIKPRAGELLHSGEYLSAMENKERQYDRHLRTIAPYIKAAFSQWYEQGTSPALKDFLVHYFGRSPSNDELDQVQQLLTLRKQLSQDQEELRHLHAQALRTEGQGQPPTGPAALHSLPSSGTDTQVATRTPDATTPSTSGVASSLGFTLGRNTKVVPGEAYERLAQVGEGTYGKVYKARSNADGALVALKRIRMEQEKDGFPITSMREIKLLQALNHPNVVCLREMMVSKGSVYMVLEYMNHDLTGILSHPEVTLSPANIKSLNYQMLSGLGYLHRRGILHRDMKGSNILLNGAGELKLADFGLARFYHKAKRDDYTNRVITLWYRSPELLLGETCYGPEVDTWSAGCIMLEIFTTKPVFQGTDEINQLDVIWSIMGTPEEAQWPAISELPWYELMRPREAQPSRFRAAFGKWLTPDALDLVEGLLAFDPTKRLLADAALRKPYFTTEAPAMEPPTQLAGCGEHHEMSVKLERHRRREGK</sequence>
<evidence type="ECO:0000256" key="6">
    <source>
        <dbReference type="ARBA" id="ARBA00022840"/>
    </source>
</evidence>
<evidence type="ECO:0000256" key="2">
    <source>
        <dbReference type="ARBA" id="ARBA00022527"/>
    </source>
</evidence>
<accession>A0ABR3Q5G3</accession>
<feature type="compositionally biased region" description="Polar residues" evidence="8">
    <location>
        <begin position="67"/>
        <end position="78"/>
    </location>
</feature>
<proteinExistence type="inferred from homology"/>
<dbReference type="RefSeq" id="XP_069209920.1">
    <property type="nucleotide sequence ID" value="XM_069352502.1"/>
</dbReference>
<feature type="compositionally biased region" description="Low complexity" evidence="8">
    <location>
        <begin position="464"/>
        <end position="504"/>
    </location>
</feature>
<comment type="caution">
    <text evidence="10">The sequence shown here is derived from an EMBL/GenBank/DDBJ whole genome shotgun (WGS) entry which is preliminary data.</text>
</comment>
<dbReference type="InterPro" id="IPR017441">
    <property type="entry name" value="Protein_kinase_ATP_BS"/>
</dbReference>
<dbReference type="SUPFAM" id="SSF56112">
    <property type="entry name" value="Protein kinase-like (PK-like)"/>
    <property type="match status" value="1"/>
</dbReference>
<organism evidence="10 11">
    <name type="scientific">Vanrija albida</name>
    <dbReference type="NCBI Taxonomy" id="181172"/>
    <lineage>
        <taxon>Eukaryota</taxon>
        <taxon>Fungi</taxon>
        <taxon>Dikarya</taxon>
        <taxon>Basidiomycota</taxon>
        <taxon>Agaricomycotina</taxon>
        <taxon>Tremellomycetes</taxon>
        <taxon>Trichosporonales</taxon>
        <taxon>Trichosporonaceae</taxon>
        <taxon>Vanrija</taxon>
    </lineage>
</organism>
<dbReference type="InterPro" id="IPR011009">
    <property type="entry name" value="Kinase-like_dom_sf"/>
</dbReference>
<dbReference type="EC" id="2.7.11.2" evidence="10"/>
<evidence type="ECO:0000256" key="3">
    <source>
        <dbReference type="ARBA" id="ARBA00022679"/>
    </source>
</evidence>
<keyword evidence="2" id="KW-0723">Serine/threonine-protein kinase</keyword>
<feature type="compositionally biased region" description="Basic and acidic residues" evidence="8">
    <location>
        <begin position="529"/>
        <end position="567"/>
    </location>
</feature>
<dbReference type="SMART" id="SM00220">
    <property type="entry name" value="S_TKc"/>
    <property type="match status" value="1"/>
</dbReference>
<feature type="compositionally biased region" description="Basic and acidic residues" evidence="8">
    <location>
        <begin position="640"/>
        <end position="659"/>
    </location>
</feature>
<dbReference type="PROSITE" id="PS00108">
    <property type="entry name" value="PROTEIN_KINASE_ST"/>
    <property type="match status" value="1"/>
</dbReference>
<feature type="region of interest" description="Disordered" evidence="8">
    <location>
        <begin position="1104"/>
        <end position="1133"/>
    </location>
</feature>
<feature type="compositionally biased region" description="Polar residues" evidence="8">
    <location>
        <begin position="770"/>
        <end position="797"/>
    </location>
</feature>
<dbReference type="InterPro" id="IPR000719">
    <property type="entry name" value="Prot_kinase_dom"/>
</dbReference>
<dbReference type="PANTHER" id="PTHR24056:SF546">
    <property type="entry name" value="CYCLIN-DEPENDENT KINASE 12"/>
    <property type="match status" value="1"/>
</dbReference>
<evidence type="ECO:0000256" key="1">
    <source>
        <dbReference type="ARBA" id="ARBA00006485"/>
    </source>
</evidence>
<keyword evidence="4 7" id="KW-0547">Nucleotide-binding</keyword>
<feature type="region of interest" description="Disordered" evidence="8">
    <location>
        <begin position="754"/>
        <end position="797"/>
    </location>
</feature>
<feature type="compositionally biased region" description="Basic and acidic residues" evidence="8">
    <location>
        <begin position="232"/>
        <end position="244"/>
    </location>
</feature>
<dbReference type="Gene3D" id="1.10.510.10">
    <property type="entry name" value="Transferase(Phosphotransferase) domain 1"/>
    <property type="match status" value="1"/>
</dbReference>
<dbReference type="GO" id="GO:0004740">
    <property type="term" value="F:pyruvate dehydrogenase (acetyl-transferring) kinase activity"/>
    <property type="evidence" value="ECO:0007669"/>
    <property type="project" value="UniProtKB-EC"/>
</dbReference>
<evidence type="ECO:0000259" key="9">
    <source>
        <dbReference type="PROSITE" id="PS50011"/>
    </source>
</evidence>
<feature type="compositionally biased region" description="Low complexity" evidence="8">
    <location>
        <begin position="81"/>
        <end position="91"/>
    </location>
</feature>
<keyword evidence="3 10" id="KW-0808">Transferase</keyword>
<reference evidence="10 11" key="1">
    <citation type="submission" date="2023-08" db="EMBL/GenBank/DDBJ databases">
        <title>Annotated Genome Sequence of Vanrija albida AlHP1.</title>
        <authorList>
            <person name="Herzog R."/>
        </authorList>
    </citation>
    <scope>NUCLEOTIDE SEQUENCE [LARGE SCALE GENOMIC DNA]</scope>
    <source>
        <strain evidence="10 11">AlHP1</strain>
    </source>
</reference>
<feature type="compositionally biased region" description="Basic and acidic residues" evidence="8">
    <location>
        <begin position="271"/>
        <end position="280"/>
    </location>
</feature>
<evidence type="ECO:0000256" key="8">
    <source>
        <dbReference type="SAM" id="MobiDB-lite"/>
    </source>
</evidence>
<feature type="compositionally biased region" description="Basic and acidic residues" evidence="8">
    <location>
        <begin position="368"/>
        <end position="457"/>
    </location>
</feature>
<dbReference type="PROSITE" id="PS00107">
    <property type="entry name" value="PROTEIN_KINASE_ATP"/>
    <property type="match status" value="1"/>
</dbReference>
<feature type="compositionally biased region" description="Basic and acidic residues" evidence="8">
    <location>
        <begin position="96"/>
        <end position="146"/>
    </location>
</feature>
<feature type="binding site" evidence="7">
    <location>
        <position position="843"/>
    </location>
    <ligand>
        <name>ATP</name>
        <dbReference type="ChEBI" id="CHEBI:30616"/>
    </ligand>
</feature>
<evidence type="ECO:0000313" key="11">
    <source>
        <dbReference type="Proteomes" id="UP001565368"/>
    </source>
</evidence>
<feature type="compositionally biased region" description="Low complexity" evidence="8">
    <location>
        <begin position="212"/>
        <end position="221"/>
    </location>
</feature>
<feature type="compositionally biased region" description="Basic and acidic residues" evidence="8">
    <location>
        <begin position="161"/>
        <end position="206"/>
    </location>
</feature>
<feature type="compositionally biased region" description="Low complexity" evidence="8">
    <location>
        <begin position="31"/>
        <end position="54"/>
    </location>
</feature>
<evidence type="ECO:0000313" key="10">
    <source>
        <dbReference type="EMBL" id="KAL1409976.1"/>
    </source>
</evidence>
<evidence type="ECO:0000256" key="7">
    <source>
        <dbReference type="PROSITE-ProRule" id="PRU10141"/>
    </source>
</evidence>
<dbReference type="Pfam" id="PF00069">
    <property type="entry name" value="Pkinase"/>
    <property type="match status" value="1"/>
</dbReference>
<dbReference type="Proteomes" id="UP001565368">
    <property type="component" value="Unassembled WGS sequence"/>
</dbReference>
<gene>
    <name evidence="10" type="primary">CTK1</name>
    <name evidence="10" type="ORF">Q8F55_003975</name>
</gene>
<comment type="similarity">
    <text evidence="1">Belongs to the protein kinase superfamily. CMGC Ser/Thr protein kinase family. CDC2/CDKX subfamily.</text>
</comment>
<name>A0ABR3Q5G3_9TREE</name>
<evidence type="ECO:0000256" key="4">
    <source>
        <dbReference type="ARBA" id="ARBA00022741"/>
    </source>
</evidence>
<dbReference type="GeneID" id="95985018"/>
<dbReference type="InterPro" id="IPR050108">
    <property type="entry name" value="CDK"/>
</dbReference>
<keyword evidence="5 10" id="KW-0418">Kinase</keyword>
<keyword evidence="11" id="KW-1185">Reference proteome</keyword>
<feature type="region of interest" description="Disordered" evidence="8">
    <location>
        <begin position="1"/>
        <end position="659"/>
    </location>
</feature>
<dbReference type="InterPro" id="IPR008271">
    <property type="entry name" value="Ser/Thr_kinase_AS"/>
</dbReference>
<dbReference type="Gene3D" id="3.30.200.20">
    <property type="entry name" value="Phosphorylase Kinase, domain 1"/>
    <property type="match status" value="1"/>
</dbReference>
<dbReference type="CDD" id="cd07840">
    <property type="entry name" value="STKc_CDK9_like"/>
    <property type="match status" value="1"/>
</dbReference>
<feature type="compositionally biased region" description="Basic and acidic residues" evidence="8">
    <location>
        <begin position="1115"/>
        <end position="1124"/>
    </location>
</feature>
<protein>
    <submittedName>
        <fullName evidence="10">Kinase subunit of RNA polymerase II carboxy-terminal domain kinase I</fullName>
        <ecNumber evidence="10">2.7.11.2</ecNumber>
    </submittedName>
</protein>
<evidence type="ECO:0000256" key="5">
    <source>
        <dbReference type="ARBA" id="ARBA00022777"/>
    </source>
</evidence>
<dbReference type="PROSITE" id="PS50011">
    <property type="entry name" value="PROTEIN_KINASE_DOM"/>
    <property type="match status" value="1"/>
</dbReference>
<keyword evidence="6 7" id="KW-0067">ATP-binding</keyword>
<dbReference type="PANTHER" id="PTHR24056">
    <property type="entry name" value="CELL DIVISION PROTEIN KINASE"/>
    <property type="match status" value="1"/>
</dbReference>
<feature type="compositionally biased region" description="Polar residues" evidence="8">
    <location>
        <begin position="1"/>
        <end position="12"/>
    </location>
</feature>